<reference evidence="5" key="2">
    <citation type="submission" date="2021-09" db="EMBL/GenBank/DDBJ databases">
        <authorList>
            <person name="Gilroy R."/>
        </authorList>
    </citation>
    <scope>NUCLEOTIDE SEQUENCE</scope>
    <source>
        <strain evidence="5">7318</strain>
    </source>
</reference>
<dbReference type="PANTHER" id="PTHR11575:SF24">
    <property type="entry name" value="5'-NUCLEOTIDASE"/>
    <property type="match status" value="1"/>
</dbReference>
<comment type="caution">
    <text evidence="5">The sequence shown here is derived from an EMBL/GenBank/DDBJ whole genome shotgun (WGS) entry which is preliminary data.</text>
</comment>
<dbReference type="Gene3D" id="3.60.21.10">
    <property type="match status" value="1"/>
</dbReference>
<dbReference type="Pfam" id="PF02872">
    <property type="entry name" value="5_nucleotid_C"/>
    <property type="match status" value="1"/>
</dbReference>
<dbReference type="PRINTS" id="PR01607">
    <property type="entry name" value="APYRASEFAMLY"/>
</dbReference>
<dbReference type="Gene3D" id="3.90.780.10">
    <property type="entry name" value="5'-Nucleotidase, C-terminal domain"/>
    <property type="match status" value="1"/>
</dbReference>
<dbReference type="Pfam" id="PF00149">
    <property type="entry name" value="Metallophos"/>
    <property type="match status" value="1"/>
</dbReference>
<dbReference type="SUPFAM" id="SSF55816">
    <property type="entry name" value="5'-nucleotidase (syn. UDP-sugar hydrolase), C-terminal domain"/>
    <property type="match status" value="1"/>
</dbReference>
<feature type="domain" description="Calcineurin-like phosphoesterase" evidence="3">
    <location>
        <begin position="34"/>
        <end position="249"/>
    </location>
</feature>
<dbReference type="InterPro" id="IPR004843">
    <property type="entry name" value="Calcineurin-like_PHP"/>
</dbReference>
<evidence type="ECO:0000256" key="2">
    <source>
        <dbReference type="RuleBase" id="RU362119"/>
    </source>
</evidence>
<evidence type="ECO:0000259" key="3">
    <source>
        <dbReference type="Pfam" id="PF00149"/>
    </source>
</evidence>
<reference evidence="5" key="1">
    <citation type="journal article" date="2021" name="PeerJ">
        <title>Extensive microbial diversity within the chicken gut microbiome revealed by metagenomics and culture.</title>
        <authorList>
            <person name="Gilroy R."/>
            <person name="Ravi A."/>
            <person name="Getino M."/>
            <person name="Pursley I."/>
            <person name="Horton D.L."/>
            <person name="Alikhan N.F."/>
            <person name="Baker D."/>
            <person name="Gharbi K."/>
            <person name="Hall N."/>
            <person name="Watson M."/>
            <person name="Adriaenssens E.M."/>
            <person name="Foster-Nyarko E."/>
            <person name="Jarju S."/>
            <person name="Secka A."/>
            <person name="Antonio M."/>
            <person name="Oren A."/>
            <person name="Chaudhuri R.R."/>
            <person name="La Ragione R."/>
            <person name="Hildebrand F."/>
            <person name="Pallen M.J."/>
        </authorList>
    </citation>
    <scope>NUCLEOTIDE SEQUENCE</scope>
    <source>
        <strain evidence="5">7318</strain>
    </source>
</reference>
<feature type="domain" description="5'-Nucleotidase C-terminal" evidence="4">
    <location>
        <begin position="336"/>
        <end position="494"/>
    </location>
</feature>
<evidence type="ECO:0000256" key="1">
    <source>
        <dbReference type="ARBA" id="ARBA00022729"/>
    </source>
</evidence>
<proteinExistence type="inferred from homology"/>
<evidence type="ECO:0000313" key="5">
    <source>
        <dbReference type="EMBL" id="HJF84693.1"/>
    </source>
</evidence>
<dbReference type="GO" id="GO:0009166">
    <property type="term" value="P:nucleotide catabolic process"/>
    <property type="evidence" value="ECO:0007669"/>
    <property type="project" value="InterPro"/>
</dbReference>
<name>A0A921HNM3_9FIRM</name>
<accession>A0A921HNM3</accession>
<dbReference type="AlphaFoldDB" id="A0A921HNM3"/>
<evidence type="ECO:0000259" key="4">
    <source>
        <dbReference type="Pfam" id="PF02872"/>
    </source>
</evidence>
<comment type="similarity">
    <text evidence="2">Belongs to the 5'-nucleotidase family.</text>
</comment>
<gene>
    <name evidence="5" type="ORF">K8V65_03410</name>
</gene>
<keyword evidence="2" id="KW-0378">Hydrolase</keyword>
<dbReference type="InterPro" id="IPR036907">
    <property type="entry name" value="5'-Nucleotdase_C_sf"/>
</dbReference>
<dbReference type="Proteomes" id="UP000780768">
    <property type="component" value="Unassembled WGS sequence"/>
</dbReference>
<organism evidence="5 6">
    <name type="scientific">Megamonas hypermegale</name>
    <dbReference type="NCBI Taxonomy" id="158847"/>
    <lineage>
        <taxon>Bacteria</taxon>
        <taxon>Bacillati</taxon>
        <taxon>Bacillota</taxon>
        <taxon>Negativicutes</taxon>
        <taxon>Selenomonadales</taxon>
        <taxon>Selenomonadaceae</taxon>
        <taxon>Megamonas</taxon>
    </lineage>
</organism>
<dbReference type="SUPFAM" id="SSF56300">
    <property type="entry name" value="Metallo-dependent phosphatases"/>
    <property type="match status" value="1"/>
</dbReference>
<evidence type="ECO:0000313" key="6">
    <source>
        <dbReference type="Proteomes" id="UP000780768"/>
    </source>
</evidence>
<dbReference type="InterPro" id="IPR008334">
    <property type="entry name" value="5'-Nucleotdase_C"/>
</dbReference>
<dbReference type="GO" id="GO:0030288">
    <property type="term" value="C:outer membrane-bounded periplasmic space"/>
    <property type="evidence" value="ECO:0007669"/>
    <property type="project" value="TreeGrafter"/>
</dbReference>
<protein>
    <submittedName>
        <fullName evidence="5">Bifunctional metallophosphatase/5'-nucleotidase</fullName>
    </submittedName>
</protein>
<dbReference type="GO" id="GO:0016787">
    <property type="term" value="F:hydrolase activity"/>
    <property type="evidence" value="ECO:0007669"/>
    <property type="project" value="UniProtKB-KW"/>
</dbReference>
<dbReference type="EMBL" id="DYVR01000092">
    <property type="protein sequence ID" value="HJF84693.1"/>
    <property type="molecule type" value="Genomic_DNA"/>
</dbReference>
<sequence length="538" mass="59105">MYKKLQNLFIILFTVLSIFLPATVFAADKPIILLYTNDIHCSIEDNIGFAKIARYKEDLTQFTPYIALIDAGDAVQGAPIGKLSQGESIVNIMNAVGYDFAIPGNHEFDYGMNRFLELDNLLNCGYYSANLINLNTGKNLLPAYKIMQFGDTKIALIGVTTPESLTSSTPAFFQDEHGKFIYSFAEDDTGKKLYAKIQQTVDTVKKQHADYIILVAHLGEHGITPRWSSLAVARNTTGIDIIIDGHSHETVLKDTVKNKQGKDVIITQTGTKLNNLGHLAIEPDGKISVLLIADLSLSDPKIKALINEEKQKFAPILNQTIGKSEVNLTTIDPKNGKRLIRSGETNLGDFVTDAYKNVLDTDIALCNGGGIRNEIPASTFTYSDILTAFPFGNMCVIIEATGQQILDALEMGAKDYPQENGGFLQVAGLTYTIDSTIPSGIVTDDKGNFIKTEGAYRVQNVLINGKPLDLNKKYTVGGTSYILKLGGNGMTMFKNARLIQDEMMSETDVIIEYIQNHLNAVIGDTYKNPYGSNRIIIK</sequence>
<keyword evidence="2" id="KW-0547">Nucleotide-binding</keyword>
<dbReference type="PANTHER" id="PTHR11575">
    <property type="entry name" value="5'-NUCLEOTIDASE-RELATED"/>
    <property type="match status" value="1"/>
</dbReference>
<dbReference type="GO" id="GO:0000166">
    <property type="term" value="F:nucleotide binding"/>
    <property type="evidence" value="ECO:0007669"/>
    <property type="project" value="UniProtKB-KW"/>
</dbReference>
<dbReference type="InterPro" id="IPR029052">
    <property type="entry name" value="Metallo-depent_PP-like"/>
</dbReference>
<dbReference type="InterPro" id="IPR006179">
    <property type="entry name" value="5_nucleotidase/apyrase"/>
</dbReference>
<keyword evidence="1" id="KW-0732">Signal</keyword>